<organism evidence="1 2">
    <name type="scientific">Phocaeicola dorei DSM 17855</name>
    <dbReference type="NCBI Taxonomy" id="483217"/>
    <lineage>
        <taxon>Bacteria</taxon>
        <taxon>Pseudomonadati</taxon>
        <taxon>Bacteroidota</taxon>
        <taxon>Bacteroidia</taxon>
        <taxon>Bacteroidales</taxon>
        <taxon>Bacteroidaceae</taxon>
        <taxon>Phocaeicola</taxon>
    </lineage>
</organism>
<dbReference type="HOGENOM" id="CLU_048266_3_1_10"/>
<accession>B6W4Y2</accession>
<sequence>MNLKKQNTMKREIITIDEYGRLDIPTDIAAIWMTEAEIVELFGTTAGAVHTGIKAIFKENALYDYDVCKCIRLDSGNSADVYNMEVVVALAFRLNTYPASVFRKWLVRTATTPRRTTPPIVIRYKDGLPN</sequence>
<protein>
    <recommendedName>
        <fullName evidence="3">Bro-N domain-containing protein</fullName>
    </recommendedName>
</protein>
<dbReference type="AlphaFoldDB" id="B6W4Y2"/>
<dbReference type="PANTHER" id="PTHR35810:SF1">
    <property type="entry name" value="CYTOPLASMIC PROTEIN"/>
    <property type="match status" value="1"/>
</dbReference>
<dbReference type="Proteomes" id="UP000004849">
    <property type="component" value="Unassembled WGS sequence"/>
</dbReference>
<name>B6W4Y2_9BACT</name>
<proteinExistence type="predicted"/>
<evidence type="ECO:0000313" key="1">
    <source>
        <dbReference type="EMBL" id="EEB22950.1"/>
    </source>
</evidence>
<gene>
    <name evidence="1" type="ORF">BACDOR_04598</name>
</gene>
<evidence type="ECO:0000313" key="2">
    <source>
        <dbReference type="Proteomes" id="UP000004849"/>
    </source>
</evidence>
<reference evidence="1 2" key="2">
    <citation type="submission" date="2008-10" db="EMBL/GenBank/DDBJ databases">
        <authorList>
            <person name="Fulton L."/>
            <person name="Clifton S."/>
            <person name="Fulton B."/>
            <person name="Xu J."/>
            <person name="Minx P."/>
            <person name="Pepin K.H."/>
            <person name="Johnson M."/>
            <person name="Thiruvilangam P."/>
            <person name="Bhonagiri V."/>
            <person name="Nash W.E."/>
            <person name="Mardis E.R."/>
            <person name="Wilson R.K."/>
        </authorList>
    </citation>
    <scope>NUCLEOTIDE SEQUENCE [LARGE SCALE GENOMIC DNA]</scope>
    <source>
        <strain evidence="1 2">DSM 17855</strain>
    </source>
</reference>
<dbReference type="PANTHER" id="PTHR35810">
    <property type="entry name" value="CYTOPLASMIC PROTEIN-RELATED"/>
    <property type="match status" value="1"/>
</dbReference>
<evidence type="ECO:0008006" key="3">
    <source>
        <dbReference type="Google" id="ProtNLM"/>
    </source>
</evidence>
<reference evidence="1 2" key="1">
    <citation type="submission" date="2008-10" db="EMBL/GenBank/DDBJ databases">
        <title>Draft genome sequence of Bacteroides dorei (DSM 17855).</title>
        <authorList>
            <person name="Sudarsanam P."/>
            <person name="Ley R."/>
            <person name="Guruge J."/>
            <person name="Turnbaugh P.J."/>
            <person name="Mahowald M."/>
            <person name="Liep D."/>
            <person name="Gordon J."/>
        </authorList>
    </citation>
    <scope>NUCLEOTIDE SEQUENCE [LARGE SCALE GENOMIC DNA]</scope>
    <source>
        <strain evidence="1 2">DSM 17855</strain>
    </source>
</reference>
<dbReference type="EMBL" id="ABWZ01000082">
    <property type="protein sequence ID" value="EEB22950.1"/>
    <property type="molecule type" value="Genomic_DNA"/>
</dbReference>